<sequence>MESCLLIGYYLKLLQGSILPSSALIFPVLYWTVRVTKAYQGVIAMFGAYSSVSCLLLILISWTNISASENDPVVNTTTGPIKGKLLTVGSGSVMAFLGIPYAEPPVGKLRLQKPHPHQPWSQVLETTDYGNACPQVILTSPPDADKWSANRPQSEDCLFLNIWAPHPQPSTPAPVLVWIHGGGYFTGTGSLDFYNGASLAATENVIVVSMNYRLGALGFLYLPPAIPGNMGMWDQQLALAWVKENAAAFGGDPNRVTILGHSSGGTSAGFHLLSPRSESLFAYAALQSGVPNAIWAWMSPEHARQRSLEFSQLLGCKEGNESEILTCLWEKNATKFPLDEKSNTEKMNFLMDLPFLPTTDGDFLPDDPQKLLEMGRIQLKPTLIGFSSDEASIFALLLFPGTNHSLISWEQVLQVIKRELQNTTDKDAQAIARKYTDDFSGPIAYRLAVSHILGDYYFVCPAAQFAAKMREAGSPVYTYSFTHHTSGSVWPEWAGAPHGAEVPYVFGTLDSVLGVNQTYTEAEAGLSRQVMRYWAEFARSGNPTGPEASEVAWPLYNATQKNFVRLSTEPFEILQISPAQHCDLLKRLSGNPSEFSFLLCTKSLVILALSATAAMPHLLLAVFGVFFFSLTSICTSEDDTVAVTSSGPIKGKRILAGSGSVTAYLGIPYAKPPLGKLRFQKPLPHPPWSHVLETTRFGNSCPQTNASGLLDVDIWTANTPLSEDCLFLNIWVPHPKPSTPAPVLIWIQGMGYITGTASLEIYDGAVLAATETVIVASMNYRLGALGFLYMPPHAPGNIGLWDQHLALKWLKDNAAVFGGNPTHLTLVGHSAGAAMVGFHLLSPVSQPLFSHAVLQSGVPNALWPWKNPKEAKLDAEIVSKQVGCTQNADIHVVRCLQRIEIWDKKFSHLTAVNSLTVDGEFLPDEPQKLLEMADLRNKSILTGILTDEGSTFVLYMYSSTKANGGILTWEQLHQGVMRTMPKGTDEAVAKAVALKFSKSFHGPERYRLAFAQYFRDYFFVCSLNEFAAKIREAGSPVYVYSFDHRTSGSIWPEWVETPYGSEISYLFGSFTAALQTNQSVTEAEKALSHRVMRYWAEFARSENPTGSRPNEVEWPLYDAKEKKFFHISTGALQLKPVSPTPHCDFLANLKVNATCRSEFSPFEKESQDCMEDVDECQLIPNVCQNGGTCHNTPESYNCDCVNGWTGKDCSENIDDCLSAACFTGATCHDRVASFYCECPPGKT</sequence>
<dbReference type="Proteomes" id="UP000826234">
    <property type="component" value="Unassembled WGS sequence"/>
</dbReference>
<feature type="disulfide bond" evidence="7">
    <location>
        <begin position="1200"/>
        <end position="1209"/>
    </location>
</feature>
<protein>
    <recommendedName>
        <fullName evidence="9">EGF-like domain-containing protein</fullName>
    </recommendedName>
</protein>
<dbReference type="InterPro" id="IPR002018">
    <property type="entry name" value="CarbesteraseB"/>
</dbReference>
<evidence type="ECO:0000259" key="9">
    <source>
        <dbReference type="PROSITE" id="PS50026"/>
    </source>
</evidence>
<evidence type="ECO:0000256" key="2">
    <source>
        <dbReference type="ARBA" id="ARBA00022487"/>
    </source>
</evidence>
<comment type="caution">
    <text evidence="7">Lacks conserved residue(s) required for the propagation of feature annotation.</text>
</comment>
<dbReference type="CDD" id="cd00312">
    <property type="entry name" value="Esterase_lipase"/>
    <property type="match status" value="1"/>
</dbReference>
<dbReference type="CDD" id="cd00054">
    <property type="entry name" value="EGF_CA"/>
    <property type="match status" value="2"/>
</dbReference>
<keyword evidence="8" id="KW-0472">Membrane</keyword>
<accession>A0ABQ7TLT8</accession>
<feature type="domain" description="EGF-like" evidence="9">
    <location>
        <begin position="1172"/>
        <end position="1210"/>
    </location>
</feature>
<feature type="non-terminal residue" evidence="10">
    <location>
        <position position="1243"/>
    </location>
</feature>
<feature type="transmembrane region" description="Helical" evidence="8">
    <location>
        <begin position="85"/>
        <end position="102"/>
    </location>
</feature>
<dbReference type="SMART" id="SM00181">
    <property type="entry name" value="EGF"/>
    <property type="match status" value="2"/>
</dbReference>
<dbReference type="PANTHER" id="PTHR43918:SF4">
    <property type="entry name" value="CARBOXYLIC ESTER HYDROLASE"/>
    <property type="match status" value="1"/>
</dbReference>
<gene>
    <name evidence="10" type="ORF">JD844_013391</name>
</gene>
<dbReference type="SMART" id="SM00179">
    <property type="entry name" value="EGF_CA"/>
    <property type="match status" value="2"/>
</dbReference>
<dbReference type="InterPro" id="IPR018097">
    <property type="entry name" value="EGF_Ca-bd_CS"/>
</dbReference>
<evidence type="ECO:0000313" key="11">
    <source>
        <dbReference type="Proteomes" id="UP000826234"/>
    </source>
</evidence>
<dbReference type="PROSITE" id="PS00022">
    <property type="entry name" value="EGF_1"/>
    <property type="match status" value="1"/>
</dbReference>
<evidence type="ECO:0000313" key="10">
    <source>
        <dbReference type="EMBL" id="KAH0630395.1"/>
    </source>
</evidence>
<dbReference type="InterPro" id="IPR019819">
    <property type="entry name" value="Carboxylesterase_B_CS"/>
</dbReference>
<keyword evidence="5" id="KW-0378">Hydrolase</keyword>
<dbReference type="PROSITE" id="PS00010">
    <property type="entry name" value="ASX_HYDROXYL"/>
    <property type="match status" value="2"/>
</dbReference>
<evidence type="ECO:0000256" key="3">
    <source>
        <dbReference type="ARBA" id="ARBA00022536"/>
    </source>
</evidence>
<dbReference type="PANTHER" id="PTHR43918">
    <property type="entry name" value="ACETYLCHOLINESTERASE"/>
    <property type="match status" value="1"/>
</dbReference>
<comment type="caution">
    <text evidence="10">The sequence shown here is derived from an EMBL/GenBank/DDBJ whole genome shotgun (WGS) entry which is preliminary data.</text>
</comment>
<dbReference type="PROSITE" id="PS00941">
    <property type="entry name" value="CARBOXYLESTERASE_B_2"/>
    <property type="match status" value="2"/>
</dbReference>
<feature type="transmembrane region" description="Helical" evidence="8">
    <location>
        <begin position="6"/>
        <end position="30"/>
    </location>
</feature>
<dbReference type="SUPFAM" id="SSF57196">
    <property type="entry name" value="EGF/Laminin"/>
    <property type="match status" value="2"/>
</dbReference>
<dbReference type="PROSITE" id="PS01187">
    <property type="entry name" value="EGF_CA"/>
    <property type="match status" value="2"/>
</dbReference>
<evidence type="ECO:0000256" key="1">
    <source>
        <dbReference type="ARBA" id="ARBA00005964"/>
    </source>
</evidence>
<comment type="similarity">
    <text evidence="1">Belongs to the type-B carboxylesterase/lipase family.</text>
</comment>
<evidence type="ECO:0000256" key="8">
    <source>
        <dbReference type="SAM" id="Phobius"/>
    </source>
</evidence>
<dbReference type="Pfam" id="PF12661">
    <property type="entry name" value="hEGF"/>
    <property type="match status" value="1"/>
</dbReference>
<dbReference type="PROSITE" id="PS50026">
    <property type="entry name" value="EGF_3"/>
    <property type="match status" value="2"/>
</dbReference>
<dbReference type="EMBL" id="JAIPUX010000439">
    <property type="protein sequence ID" value="KAH0630395.1"/>
    <property type="molecule type" value="Genomic_DNA"/>
</dbReference>
<dbReference type="PROSITE" id="PS00122">
    <property type="entry name" value="CARBOXYLESTERASE_B_1"/>
    <property type="match status" value="2"/>
</dbReference>
<dbReference type="Gene3D" id="3.40.50.1820">
    <property type="entry name" value="alpha/beta hydrolase"/>
    <property type="match status" value="2"/>
</dbReference>
<dbReference type="PROSITE" id="PS01186">
    <property type="entry name" value="EGF_2"/>
    <property type="match status" value="1"/>
</dbReference>
<evidence type="ECO:0000256" key="4">
    <source>
        <dbReference type="ARBA" id="ARBA00022737"/>
    </source>
</evidence>
<dbReference type="InterPro" id="IPR000997">
    <property type="entry name" value="Cholinesterase"/>
</dbReference>
<reference evidence="10 11" key="1">
    <citation type="journal article" date="2022" name="Gigascience">
        <title>A chromosome-level genome assembly and annotation of the desert horned lizard, Phrynosoma platyrhinos, provides insight into chromosomal rearrangements among reptiles.</title>
        <authorList>
            <person name="Koochekian N."/>
            <person name="Ascanio A."/>
            <person name="Farleigh K."/>
            <person name="Card D.C."/>
            <person name="Schield D.R."/>
            <person name="Castoe T.A."/>
            <person name="Jezkova T."/>
        </authorList>
    </citation>
    <scope>NUCLEOTIDE SEQUENCE [LARGE SCALE GENOMIC DNA]</scope>
    <source>
        <strain evidence="10">NK-2021</strain>
    </source>
</reference>
<dbReference type="InterPro" id="IPR000742">
    <property type="entry name" value="EGF"/>
</dbReference>
<proteinExistence type="inferred from homology"/>
<dbReference type="SUPFAM" id="SSF53474">
    <property type="entry name" value="alpha/beta-Hydrolases"/>
    <property type="match status" value="2"/>
</dbReference>
<dbReference type="InterPro" id="IPR001881">
    <property type="entry name" value="EGF-like_Ca-bd_dom"/>
</dbReference>
<keyword evidence="2" id="KW-0719">Serine esterase</keyword>
<keyword evidence="11" id="KW-1185">Reference proteome</keyword>
<evidence type="ECO:0000256" key="5">
    <source>
        <dbReference type="ARBA" id="ARBA00022801"/>
    </source>
</evidence>
<keyword evidence="8" id="KW-0812">Transmembrane</keyword>
<dbReference type="InterPro" id="IPR029058">
    <property type="entry name" value="AB_hydrolase_fold"/>
</dbReference>
<evidence type="ECO:0000256" key="7">
    <source>
        <dbReference type="PROSITE-ProRule" id="PRU00076"/>
    </source>
</evidence>
<name>A0ABQ7TLT8_PHRPL</name>
<organism evidence="10 11">
    <name type="scientific">Phrynosoma platyrhinos</name>
    <name type="common">Desert horned lizard</name>
    <dbReference type="NCBI Taxonomy" id="52577"/>
    <lineage>
        <taxon>Eukaryota</taxon>
        <taxon>Metazoa</taxon>
        <taxon>Chordata</taxon>
        <taxon>Craniata</taxon>
        <taxon>Vertebrata</taxon>
        <taxon>Euteleostomi</taxon>
        <taxon>Lepidosauria</taxon>
        <taxon>Squamata</taxon>
        <taxon>Bifurcata</taxon>
        <taxon>Unidentata</taxon>
        <taxon>Episquamata</taxon>
        <taxon>Toxicofera</taxon>
        <taxon>Iguania</taxon>
        <taxon>Phrynosomatidae</taxon>
        <taxon>Phrynosomatinae</taxon>
        <taxon>Phrynosoma</taxon>
    </lineage>
</organism>
<keyword evidence="6 7" id="KW-1015">Disulfide bond</keyword>
<keyword evidence="8" id="KW-1133">Transmembrane helix</keyword>
<dbReference type="Pfam" id="PF00008">
    <property type="entry name" value="EGF"/>
    <property type="match status" value="1"/>
</dbReference>
<dbReference type="Pfam" id="PF00135">
    <property type="entry name" value="COesterase"/>
    <property type="match status" value="2"/>
</dbReference>
<evidence type="ECO:0000256" key="6">
    <source>
        <dbReference type="ARBA" id="ARBA00023157"/>
    </source>
</evidence>
<feature type="transmembrane region" description="Helical" evidence="8">
    <location>
        <begin position="42"/>
        <end position="65"/>
    </location>
</feature>
<dbReference type="PRINTS" id="PR00878">
    <property type="entry name" value="CHOLNESTRASE"/>
</dbReference>
<feature type="domain" description="EGF-like" evidence="9">
    <location>
        <begin position="1212"/>
        <end position="1243"/>
    </location>
</feature>
<dbReference type="InterPro" id="IPR013032">
    <property type="entry name" value="EGF-like_CS"/>
</dbReference>
<keyword evidence="4" id="KW-0677">Repeat</keyword>
<dbReference type="InterPro" id="IPR000152">
    <property type="entry name" value="EGF-type_Asp/Asn_hydroxyl_site"/>
</dbReference>
<keyword evidence="3 7" id="KW-0245">EGF-like domain</keyword>
<dbReference type="InterPro" id="IPR019826">
    <property type="entry name" value="Carboxylesterase_B_AS"/>
</dbReference>
<dbReference type="InterPro" id="IPR050654">
    <property type="entry name" value="AChE-related_enzymes"/>
</dbReference>
<dbReference type="Gene3D" id="2.10.25.10">
    <property type="entry name" value="Laminin"/>
    <property type="match status" value="2"/>
</dbReference>